<evidence type="ECO:0000256" key="12">
    <source>
        <dbReference type="ARBA" id="ARBA00053917"/>
    </source>
</evidence>
<keyword evidence="18" id="KW-1185">Reference proteome</keyword>
<accession>A0ABD1JC78</accession>
<protein>
    <recommendedName>
        <fullName evidence="13">Cystein proteinase inhibitor protein salarin</fullName>
    </recommendedName>
</protein>
<evidence type="ECO:0000256" key="7">
    <source>
        <dbReference type="ARBA" id="ARBA00022729"/>
    </source>
</evidence>
<evidence type="ECO:0000256" key="10">
    <source>
        <dbReference type="ARBA" id="ARBA00023157"/>
    </source>
</evidence>
<name>A0ABD1JC78_9TELE</name>
<evidence type="ECO:0000256" key="2">
    <source>
        <dbReference type="ARBA" id="ARBA00008455"/>
    </source>
</evidence>
<comment type="function">
    <text evidence="12">Inhibits papain and ficin (cysteine proteinases) but not trypsin (a serine proteinase).</text>
</comment>
<dbReference type="GO" id="GO:0005615">
    <property type="term" value="C:extracellular space"/>
    <property type="evidence" value="ECO:0007669"/>
    <property type="project" value="UniProtKB-ARBA"/>
</dbReference>
<evidence type="ECO:0000256" key="8">
    <source>
        <dbReference type="ARBA" id="ARBA00022801"/>
    </source>
</evidence>
<keyword evidence="5" id="KW-0646">Protease inhibitor</keyword>
<keyword evidence="8" id="KW-0378">Hydrolase</keyword>
<evidence type="ECO:0000313" key="18">
    <source>
        <dbReference type="Proteomes" id="UP001591681"/>
    </source>
</evidence>
<keyword evidence="11" id="KW-0325">Glycoprotein</keyword>
<comment type="similarity">
    <text evidence="2">Belongs to the peptidase C1 family.</text>
</comment>
<keyword evidence="7 14" id="KW-0732">Signal</keyword>
<dbReference type="InterPro" id="IPR013128">
    <property type="entry name" value="Peptidase_C1A"/>
</dbReference>
<proteinExistence type="inferred from homology"/>
<keyword evidence="9" id="KW-0788">Thiol protease</keyword>
<dbReference type="CDD" id="cd02248">
    <property type="entry name" value="Peptidase_C1A"/>
    <property type="match status" value="1"/>
</dbReference>
<organism evidence="17 18">
    <name type="scientific">Coilia grayii</name>
    <name type="common">Gray's grenadier anchovy</name>
    <dbReference type="NCBI Taxonomy" id="363190"/>
    <lineage>
        <taxon>Eukaryota</taxon>
        <taxon>Metazoa</taxon>
        <taxon>Chordata</taxon>
        <taxon>Craniata</taxon>
        <taxon>Vertebrata</taxon>
        <taxon>Euteleostomi</taxon>
        <taxon>Actinopterygii</taxon>
        <taxon>Neopterygii</taxon>
        <taxon>Teleostei</taxon>
        <taxon>Clupei</taxon>
        <taxon>Clupeiformes</taxon>
        <taxon>Clupeoidei</taxon>
        <taxon>Engraulidae</taxon>
        <taxon>Coilinae</taxon>
        <taxon>Coilia</taxon>
    </lineage>
</organism>
<feature type="domain" description="Peptidase C1A papain C-terminal" evidence="15">
    <location>
        <begin position="114"/>
        <end position="323"/>
    </location>
</feature>
<evidence type="ECO:0000256" key="6">
    <source>
        <dbReference type="ARBA" id="ARBA00022704"/>
    </source>
</evidence>
<feature type="domain" description="Cathepsin propeptide inhibitor" evidence="16">
    <location>
        <begin position="28"/>
        <end position="88"/>
    </location>
</feature>
<evidence type="ECO:0000313" key="17">
    <source>
        <dbReference type="EMBL" id="KAL2084369.1"/>
    </source>
</evidence>
<reference evidence="17 18" key="1">
    <citation type="submission" date="2024-09" db="EMBL/GenBank/DDBJ databases">
        <title>A chromosome-level genome assembly of Gray's grenadier anchovy, Coilia grayii.</title>
        <authorList>
            <person name="Fu Z."/>
        </authorList>
    </citation>
    <scope>NUCLEOTIDE SEQUENCE [LARGE SCALE GENOMIC DNA]</scope>
    <source>
        <strain evidence="17">G4</strain>
        <tissue evidence="17">Muscle</tissue>
    </source>
</reference>
<dbReference type="Pfam" id="PF08246">
    <property type="entry name" value="Inhibitor_I29"/>
    <property type="match status" value="1"/>
</dbReference>
<dbReference type="SMART" id="SM00645">
    <property type="entry name" value="Pept_C1"/>
    <property type="match status" value="1"/>
</dbReference>
<feature type="chain" id="PRO_5044808605" description="Cystein proteinase inhibitor protein salarin" evidence="14">
    <location>
        <begin position="19"/>
        <end position="323"/>
    </location>
</feature>
<dbReference type="GO" id="GO:0006508">
    <property type="term" value="P:proteolysis"/>
    <property type="evidence" value="ECO:0007669"/>
    <property type="project" value="UniProtKB-KW"/>
</dbReference>
<sequence length="323" mass="36585">MLFRGCVLLVFGSVLVQATHNPALDTAWEDWKSTHQKQYLGLDEEAIRRTIWENNMQMIEAHNQEYELGIHTYELGMNHLGDMTKEEVVENMTGFRPDMHVHLNNTFVPESGPVPPSLDYRKKGYVTSVKNQRSCRSCGWAFSAAGALEGRLKKKGKKLVDLSPQNLLDCVKKTSIESNFDVIYAFMYVRDNGIASEKVYPYNGKEDARCIYHNCMKAAKCKDFEAIRPGQESSLTNALVYVGPISVGFDASQPTFHFYKKGVYSDYYCQPDQFNHALLIVGYTCRAWIVKNSWSESWGDGGYIYIEKGRNVCGIANAASYPV</sequence>
<evidence type="ECO:0000256" key="4">
    <source>
        <dbReference type="ARBA" id="ARBA00022670"/>
    </source>
</evidence>
<comment type="caution">
    <text evidence="17">The sequence shown here is derived from an EMBL/GenBank/DDBJ whole genome shotgun (WGS) entry which is preliminary data.</text>
</comment>
<dbReference type="Proteomes" id="UP001591681">
    <property type="component" value="Unassembled WGS sequence"/>
</dbReference>
<dbReference type="SMART" id="SM00848">
    <property type="entry name" value="Inhibitor_I29"/>
    <property type="match status" value="1"/>
</dbReference>
<dbReference type="FunFam" id="3.90.70.10:FF:000006">
    <property type="entry name" value="Cathepsin S"/>
    <property type="match status" value="1"/>
</dbReference>
<evidence type="ECO:0000259" key="15">
    <source>
        <dbReference type="SMART" id="SM00645"/>
    </source>
</evidence>
<dbReference type="GO" id="GO:0008234">
    <property type="term" value="F:cysteine-type peptidase activity"/>
    <property type="evidence" value="ECO:0007669"/>
    <property type="project" value="UniProtKB-KW"/>
</dbReference>
<evidence type="ECO:0000256" key="13">
    <source>
        <dbReference type="ARBA" id="ARBA00074892"/>
    </source>
</evidence>
<evidence type="ECO:0000256" key="11">
    <source>
        <dbReference type="ARBA" id="ARBA00023180"/>
    </source>
</evidence>
<keyword evidence="6" id="KW-0789">Thiol protease inhibitor</keyword>
<dbReference type="InterPro" id="IPR013201">
    <property type="entry name" value="Prot_inhib_I29"/>
</dbReference>
<keyword evidence="4" id="KW-0645">Protease</keyword>
<feature type="signal peptide" evidence="14">
    <location>
        <begin position="1"/>
        <end position="18"/>
    </location>
</feature>
<evidence type="ECO:0000256" key="9">
    <source>
        <dbReference type="ARBA" id="ARBA00022807"/>
    </source>
</evidence>
<keyword evidence="3" id="KW-0926">Vacuole</keyword>
<evidence type="ECO:0000256" key="3">
    <source>
        <dbReference type="ARBA" id="ARBA00022554"/>
    </source>
</evidence>
<dbReference type="GO" id="GO:0005773">
    <property type="term" value="C:vacuole"/>
    <property type="evidence" value="ECO:0007669"/>
    <property type="project" value="UniProtKB-SubCell"/>
</dbReference>
<dbReference type="AlphaFoldDB" id="A0ABD1JC78"/>
<dbReference type="InterPro" id="IPR038765">
    <property type="entry name" value="Papain-like_cys_pep_sf"/>
</dbReference>
<evidence type="ECO:0000259" key="16">
    <source>
        <dbReference type="SMART" id="SM00848"/>
    </source>
</evidence>
<keyword evidence="10" id="KW-1015">Disulfide bond</keyword>
<dbReference type="Gene3D" id="3.90.70.10">
    <property type="entry name" value="Cysteine proteinases"/>
    <property type="match status" value="1"/>
</dbReference>
<dbReference type="PANTHER" id="PTHR12411">
    <property type="entry name" value="CYSTEINE PROTEASE FAMILY C1-RELATED"/>
    <property type="match status" value="1"/>
</dbReference>
<dbReference type="Pfam" id="PF00112">
    <property type="entry name" value="Peptidase_C1"/>
    <property type="match status" value="1"/>
</dbReference>
<evidence type="ECO:0000256" key="14">
    <source>
        <dbReference type="SAM" id="SignalP"/>
    </source>
</evidence>
<gene>
    <name evidence="17" type="ORF">ACEWY4_019887</name>
</gene>
<dbReference type="GO" id="GO:0004869">
    <property type="term" value="F:cysteine-type endopeptidase inhibitor activity"/>
    <property type="evidence" value="ECO:0007669"/>
    <property type="project" value="UniProtKB-KW"/>
</dbReference>
<evidence type="ECO:0000256" key="1">
    <source>
        <dbReference type="ARBA" id="ARBA00004116"/>
    </source>
</evidence>
<dbReference type="InterPro" id="IPR039417">
    <property type="entry name" value="Peptidase_C1A_papain-like"/>
</dbReference>
<evidence type="ECO:0000256" key="5">
    <source>
        <dbReference type="ARBA" id="ARBA00022690"/>
    </source>
</evidence>
<dbReference type="SUPFAM" id="SSF54001">
    <property type="entry name" value="Cysteine proteinases"/>
    <property type="match status" value="1"/>
</dbReference>
<dbReference type="InterPro" id="IPR000668">
    <property type="entry name" value="Peptidase_C1A_C"/>
</dbReference>
<dbReference type="Gene3D" id="1.10.287.2250">
    <property type="match status" value="1"/>
</dbReference>
<dbReference type="EMBL" id="JBHFQA010000017">
    <property type="protein sequence ID" value="KAL2084369.1"/>
    <property type="molecule type" value="Genomic_DNA"/>
</dbReference>
<comment type="subcellular location">
    <subcellularLocation>
        <location evidence="1">Vacuole</location>
    </subcellularLocation>
</comment>
<dbReference type="FunFam" id="1.10.287.2250:FF:000003">
    <property type="entry name" value="Cathepsin L"/>
    <property type="match status" value="1"/>
</dbReference>